<sequence>MIYTFLKIFDKKEYAEQFLKGELYMQTLRDFKDWKDENGELRGDPLEGITAYFQPDSVDIILGGKKINPKEISSPIVIHNDSLLGRNAFCLYSLNSDGFKTVTNENKLQFKNILSIHKDCYGLGGYCVCVLKPHEFINKIVQKLDTTNFNYTADLVKYFDERSFNGELDSKYHGLQKRSSYYHQREFRLLVDRKVSTPSSFTLSIGNISEYCTEILTPDEFNDILKIQLPHGEVV</sequence>
<dbReference type="EMBL" id="DACRBY010000066">
    <property type="protein sequence ID" value="HAS8542930.1"/>
    <property type="molecule type" value="Genomic_DNA"/>
</dbReference>
<organism evidence="1">
    <name type="scientific">Vibrio vulnificus</name>
    <dbReference type="NCBI Taxonomy" id="672"/>
    <lineage>
        <taxon>Bacteria</taxon>
        <taxon>Pseudomonadati</taxon>
        <taxon>Pseudomonadota</taxon>
        <taxon>Gammaproteobacteria</taxon>
        <taxon>Vibrionales</taxon>
        <taxon>Vibrionaceae</taxon>
        <taxon>Vibrio</taxon>
    </lineage>
</organism>
<gene>
    <name evidence="1" type="ORF">I7730_24525</name>
</gene>
<proteinExistence type="predicted"/>
<dbReference type="AlphaFoldDB" id="A0A8H9N4V9"/>
<protein>
    <submittedName>
        <fullName evidence="1">Uncharacterized protein</fullName>
    </submittedName>
</protein>
<reference evidence="1" key="2">
    <citation type="submission" date="2019-01" db="EMBL/GenBank/DDBJ databases">
        <authorList>
            <consortium name="NCBI Pathogen Detection Project"/>
        </authorList>
    </citation>
    <scope>NUCLEOTIDE SEQUENCE</scope>
    <source>
        <strain evidence="1">BCW_3452</strain>
    </source>
</reference>
<evidence type="ECO:0000313" key="1">
    <source>
        <dbReference type="EMBL" id="HAS8542930.1"/>
    </source>
</evidence>
<dbReference type="Proteomes" id="UP000863257">
    <property type="component" value="Unassembled WGS sequence"/>
</dbReference>
<accession>A0A8H9N4V9</accession>
<reference evidence="1" key="1">
    <citation type="journal article" date="2018" name="Genome Biol.">
        <title>SKESA: strategic k-mer extension for scrupulous assemblies.</title>
        <authorList>
            <person name="Souvorov A."/>
            <person name="Agarwala R."/>
            <person name="Lipman D.J."/>
        </authorList>
    </citation>
    <scope>NUCLEOTIDE SEQUENCE</scope>
    <source>
        <strain evidence="1">BCW_3452</strain>
    </source>
</reference>
<comment type="caution">
    <text evidence="1">The sequence shown here is derived from an EMBL/GenBank/DDBJ whole genome shotgun (WGS) entry which is preliminary data.</text>
</comment>
<name>A0A8H9N4V9_VIBVL</name>